<dbReference type="InterPro" id="IPR003749">
    <property type="entry name" value="ThiS/MoaD-like"/>
</dbReference>
<comment type="similarity">
    <text evidence="2">Belongs to the MoaD family.</text>
</comment>
<evidence type="ECO:0000256" key="3">
    <source>
        <dbReference type="ARBA" id="ARBA00024247"/>
    </source>
</evidence>
<dbReference type="CDD" id="cd00754">
    <property type="entry name" value="Ubl_MoaD"/>
    <property type="match status" value="1"/>
</dbReference>
<reference evidence="5" key="1">
    <citation type="journal article" date="2019" name="Int. J. Syst. Evol. Microbiol.">
        <title>The Global Catalogue of Microorganisms (GCM) 10K type strain sequencing project: providing services to taxonomists for standard genome sequencing and annotation.</title>
        <authorList>
            <consortium name="The Broad Institute Genomics Platform"/>
            <consortium name="The Broad Institute Genome Sequencing Center for Infectious Disease"/>
            <person name="Wu L."/>
            <person name="Ma J."/>
        </authorList>
    </citation>
    <scope>NUCLEOTIDE SEQUENCE [LARGE SCALE GENOMIC DNA]</scope>
    <source>
        <strain evidence="5">CGMCC 1.15341</strain>
    </source>
</reference>
<dbReference type="PANTHER" id="PTHR33359">
    <property type="entry name" value="MOLYBDOPTERIN SYNTHASE SULFUR CARRIER SUBUNIT"/>
    <property type="match status" value="1"/>
</dbReference>
<comment type="caution">
    <text evidence="4">The sequence shown here is derived from an EMBL/GenBank/DDBJ whole genome shotgun (WGS) entry which is preliminary data.</text>
</comment>
<dbReference type="NCBIfam" id="TIGR01682">
    <property type="entry name" value="moaD"/>
    <property type="match status" value="1"/>
</dbReference>
<dbReference type="InterPro" id="IPR012675">
    <property type="entry name" value="Beta-grasp_dom_sf"/>
</dbReference>
<dbReference type="Proteomes" id="UP000629025">
    <property type="component" value="Unassembled WGS sequence"/>
</dbReference>
<gene>
    <name evidence="4" type="primary">moaD</name>
    <name evidence="4" type="ORF">GCM10011352_26910</name>
</gene>
<accession>A0ABQ1KJS2</accession>
<keyword evidence="5" id="KW-1185">Reference proteome</keyword>
<dbReference type="Pfam" id="PF02597">
    <property type="entry name" value="ThiS"/>
    <property type="match status" value="1"/>
</dbReference>
<dbReference type="SUPFAM" id="SSF54285">
    <property type="entry name" value="MoaD/ThiS"/>
    <property type="match status" value="1"/>
</dbReference>
<dbReference type="EMBL" id="BMIJ01000005">
    <property type="protein sequence ID" value="GGB99350.1"/>
    <property type="molecule type" value="Genomic_DNA"/>
</dbReference>
<dbReference type="Gene3D" id="3.10.20.30">
    <property type="match status" value="1"/>
</dbReference>
<evidence type="ECO:0000256" key="2">
    <source>
        <dbReference type="ARBA" id="ARBA00024200"/>
    </source>
</evidence>
<sequence length="84" mass="9309">MLILKYFASLREQLARDEEHIALPAQVTTLAELIEHLGTERDECWLRALTATPVVTAVNQEVCGPEQRICDGDEIAFFPPVTGG</sequence>
<organism evidence="4 5">
    <name type="scientific">Marinobacterium zhoushanense</name>
    <dbReference type="NCBI Taxonomy" id="1679163"/>
    <lineage>
        <taxon>Bacteria</taxon>
        <taxon>Pseudomonadati</taxon>
        <taxon>Pseudomonadota</taxon>
        <taxon>Gammaproteobacteria</taxon>
        <taxon>Oceanospirillales</taxon>
        <taxon>Oceanospirillaceae</taxon>
        <taxon>Marinobacterium</taxon>
    </lineage>
</organism>
<protein>
    <recommendedName>
        <fullName evidence="3">Molybdopterin synthase sulfur carrier subunit</fullName>
    </recommendedName>
</protein>
<dbReference type="RefSeq" id="WP_188749166.1">
    <property type="nucleotide sequence ID" value="NZ_BMIJ01000005.1"/>
</dbReference>
<evidence type="ECO:0000313" key="5">
    <source>
        <dbReference type="Proteomes" id="UP000629025"/>
    </source>
</evidence>
<evidence type="ECO:0000256" key="1">
    <source>
        <dbReference type="ARBA" id="ARBA00022741"/>
    </source>
</evidence>
<proteinExistence type="inferred from homology"/>
<dbReference type="InterPro" id="IPR016155">
    <property type="entry name" value="Mopterin_synth/thiamin_S_b"/>
</dbReference>
<dbReference type="InterPro" id="IPR044672">
    <property type="entry name" value="MOCS2A"/>
</dbReference>
<dbReference type="PANTHER" id="PTHR33359:SF1">
    <property type="entry name" value="MOLYBDOPTERIN SYNTHASE SULFUR CARRIER SUBUNIT"/>
    <property type="match status" value="1"/>
</dbReference>
<keyword evidence="1" id="KW-0547">Nucleotide-binding</keyword>
<evidence type="ECO:0000313" key="4">
    <source>
        <dbReference type="EMBL" id="GGB99350.1"/>
    </source>
</evidence>
<name>A0ABQ1KJS2_9GAMM</name>